<keyword evidence="1" id="KW-0805">Transcription regulation</keyword>
<proteinExistence type="predicted"/>
<evidence type="ECO:0000259" key="4">
    <source>
        <dbReference type="PROSITE" id="PS50932"/>
    </source>
</evidence>
<keyword evidence="3" id="KW-0804">Transcription</keyword>
<organism evidence="5 6">
    <name type="scientific">Jhaorihella thermophila</name>
    <dbReference type="NCBI Taxonomy" id="488547"/>
    <lineage>
        <taxon>Bacteria</taxon>
        <taxon>Pseudomonadati</taxon>
        <taxon>Pseudomonadota</taxon>
        <taxon>Alphaproteobacteria</taxon>
        <taxon>Rhodobacterales</taxon>
        <taxon>Paracoccaceae</taxon>
        <taxon>Jhaorihella</taxon>
    </lineage>
</organism>
<gene>
    <name evidence="5" type="ORF">SAMN05421751_10133</name>
</gene>
<dbReference type="PANTHER" id="PTHR30146">
    <property type="entry name" value="LACI-RELATED TRANSCRIPTIONAL REPRESSOR"/>
    <property type="match status" value="1"/>
</dbReference>
<feature type="domain" description="HTH lacI-type" evidence="4">
    <location>
        <begin position="5"/>
        <end position="59"/>
    </location>
</feature>
<dbReference type="SMART" id="SM00354">
    <property type="entry name" value="HTH_LACI"/>
    <property type="match status" value="1"/>
</dbReference>
<evidence type="ECO:0000313" key="6">
    <source>
        <dbReference type="Proteomes" id="UP000236742"/>
    </source>
</evidence>
<dbReference type="GO" id="GO:0003700">
    <property type="term" value="F:DNA-binding transcription factor activity"/>
    <property type="evidence" value="ECO:0007669"/>
    <property type="project" value="TreeGrafter"/>
</dbReference>
<dbReference type="InterPro" id="IPR000843">
    <property type="entry name" value="HTH_LacI"/>
</dbReference>
<dbReference type="InterPro" id="IPR010982">
    <property type="entry name" value="Lambda_DNA-bd_dom_sf"/>
</dbReference>
<evidence type="ECO:0000256" key="2">
    <source>
        <dbReference type="ARBA" id="ARBA00023125"/>
    </source>
</evidence>
<dbReference type="PANTHER" id="PTHR30146:SF33">
    <property type="entry name" value="TRANSCRIPTIONAL REGULATOR"/>
    <property type="match status" value="1"/>
</dbReference>
<name>A0A1H5RP16_9RHOB</name>
<evidence type="ECO:0000256" key="1">
    <source>
        <dbReference type="ARBA" id="ARBA00023015"/>
    </source>
</evidence>
<dbReference type="CDD" id="cd01392">
    <property type="entry name" value="HTH_LacI"/>
    <property type="match status" value="1"/>
</dbReference>
<dbReference type="Pfam" id="PF00532">
    <property type="entry name" value="Peripla_BP_1"/>
    <property type="match status" value="1"/>
</dbReference>
<dbReference type="GO" id="GO:0000976">
    <property type="term" value="F:transcription cis-regulatory region binding"/>
    <property type="evidence" value="ECO:0007669"/>
    <property type="project" value="TreeGrafter"/>
</dbReference>
<dbReference type="PROSITE" id="PS50932">
    <property type="entry name" value="HTH_LACI_2"/>
    <property type="match status" value="1"/>
</dbReference>
<dbReference type="Proteomes" id="UP000236742">
    <property type="component" value="Unassembled WGS sequence"/>
</dbReference>
<protein>
    <submittedName>
        <fullName evidence="5">LacI family transcriptional regulator, gluconate utilization system Gnt-I transcriptional repressor</fullName>
    </submittedName>
</protein>
<dbReference type="InterPro" id="IPR028082">
    <property type="entry name" value="Peripla_BP_I"/>
</dbReference>
<reference evidence="6" key="1">
    <citation type="submission" date="2016-10" db="EMBL/GenBank/DDBJ databases">
        <authorList>
            <person name="Varghese N."/>
            <person name="Submissions S."/>
        </authorList>
    </citation>
    <scope>NUCLEOTIDE SEQUENCE [LARGE SCALE GENOMIC DNA]</scope>
    <source>
        <strain evidence="6">DSM 23413</strain>
    </source>
</reference>
<evidence type="ECO:0000313" key="5">
    <source>
        <dbReference type="EMBL" id="SEF39468.1"/>
    </source>
</evidence>
<sequence length="332" mass="35350">MTKKPVLSDVAARAGVSMMTASRALRGAAEVSDRTREKVMQAARELGYVPNRIAGALSSHASNLVGVVVPSLESLVFPKVLSGISAALEGSPLKPFVGVTGYDLDEEAEVIREMLSWKPSGLIVAGLEHSEAGRRLLEGAPCPVVEVMDVDGTPVSHCVGISHRQAGHDMGREIVARGHRRIGFIGTKMPQDFRARKRLDGFTAALTAAGLELAATDTYSGGSSVEQGRNLTAAMLERHPDLDCIYYSSDLMAIGGLMHCLASGLSVPDDLALAGFNDLELLRGMPVRLATTDSHRHEIGRRAARIVLERRDRDASPAIEALTPTLSPGESL</sequence>
<dbReference type="CDD" id="cd01575">
    <property type="entry name" value="PBP1_GntR"/>
    <property type="match status" value="1"/>
</dbReference>
<dbReference type="Pfam" id="PF00356">
    <property type="entry name" value="LacI"/>
    <property type="match status" value="1"/>
</dbReference>
<dbReference type="PROSITE" id="PS00356">
    <property type="entry name" value="HTH_LACI_1"/>
    <property type="match status" value="1"/>
</dbReference>
<keyword evidence="2" id="KW-0238">DNA-binding</keyword>
<dbReference type="SUPFAM" id="SSF47413">
    <property type="entry name" value="lambda repressor-like DNA-binding domains"/>
    <property type="match status" value="1"/>
</dbReference>
<dbReference type="EMBL" id="FNVD01000001">
    <property type="protein sequence ID" value="SEF39468.1"/>
    <property type="molecule type" value="Genomic_DNA"/>
</dbReference>
<dbReference type="SUPFAM" id="SSF53822">
    <property type="entry name" value="Periplasmic binding protein-like I"/>
    <property type="match status" value="1"/>
</dbReference>
<dbReference type="Gene3D" id="1.10.260.40">
    <property type="entry name" value="lambda repressor-like DNA-binding domains"/>
    <property type="match status" value="1"/>
</dbReference>
<accession>A0A1H5RP16</accession>
<dbReference type="RefSeq" id="WP_104006094.1">
    <property type="nucleotide sequence ID" value="NZ_FNVD01000001.1"/>
</dbReference>
<dbReference type="AlphaFoldDB" id="A0A1H5RP16"/>
<dbReference type="Gene3D" id="3.40.50.2300">
    <property type="match status" value="2"/>
</dbReference>
<dbReference type="InterPro" id="IPR001761">
    <property type="entry name" value="Peripla_BP/Lac1_sug-bd_dom"/>
</dbReference>
<keyword evidence="6" id="KW-1185">Reference proteome</keyword>
<evidence type="ECO:0000256" key="3">
    <source>
        <dbReference type="ARBA" id="ARBA00023163"/>
    </source>
</evidence>
<dbReference type="OrthoDB" id="7170131at2"/>